<keyword evidence="1" id="KW-0472">Membrane</keyword>
<proteinExistence type="predicted"/>
<organism evidence="3 4">
    <name type="scientific">Chlorobium phaeovibrioides</name>
    <dbReference type="NCBI Taxonomy" id="1094"/>
    <lineage>
        <taxon>Bacteria</taxon>
        <taxon>Pseudomonadati</taxon>
        <taxon>Chlorobiota</taxon>
        <taxon>Chlorobiia</taxon>
        <taxon>Chlorobiales</taxon>
        <taxon>Chlorobiaceae</taxon>
        <taxon>Chlorobium/Pelodictyon group</taxon>
        <taxon>Chlorobium</taxon>
    </lineage>
</organism>
<keyword evidence="1" id="KW-0812">Transmembrane</keyword>
<dbReference type="InterPro" id="IPR003675">
    <property type="entry name" value="Rce1/LyrA-like_dom"/>
</dbReference>
<dbReference type="GO" id="GO:0004175">
    <property type="term" value="F:endopeptidase activity"/>
    <property type="evidence" value="ECO:0007669"/>
    <property type="project" value="UniProtKB-ARBA"/>
</dbReference>
<gene>
    <name evidence="3" type="ORF">FP507_03840</name>
</gene>
<evidence type="ECO:0000313" key="3">
    <source>
        <dbReference type="EMBL" id="KAA6232321.1"/>
    </source>
</evidence>
<dbReference type="Proteomes" id="UP000327458">
    <property type="component" value="Unassembled WGS sequence"/>
</dbReference>
<protein>
    <submittedName>
        <fullName evidence="3">CPBP family intramembrane metalloprotease</fullName>
    </submittedName>
</protein>
<feature type="transmembrane region" description="Helical" evidence="1">
    <location>
        <begin position="282"/>
        <end position="304"/>
    </location>
</feature>
<accession>A0A5M8IAB0</accession>
<keyword evidence="3" id="KW-0482">Metalloprotease</keyword>
<evidence type="ECO:0000256" key="1">
    <source>
        <dbReference type="SAM" id="Phobius"/>
    </source>
</evidence>
<keyword evidence="3" id="KW-0645">Protease</keyword>
<name>A0A5M8IAB0_CHLPH</name>
<evidence type="ECO:0000259" key="2">
    <source>
        <dbReference type="Pfam" id="PF02517"/>
    </source>
</evidence>
<dbReference type="GO" id="GO:0006508">
    <property type="term" value="P:proteolysis"/>
    <property type="evidence" value="ECO:0007669"/>
    <property type="project" value="UniProtKB-KW"/>
</dbReference>
<dbReference type="RefSeq" id="WP_151419295.1">
    <property type="nucleotide sequence ID" value="NZ_VMRG01000001.1"/>
</dbReference>
<keyword evidence="1" id="KW-1133">Transmembrane helix</keyword>
<dbReference type="AlphaFoldDB" id="A0A5M8IAB0"/>
<feature type="transmembrane region" description="Helical" evidence="1">
    <location>
        <begin position="77"/>
        <end position="96"/>
    </location>
</feature>
<dbReference type="EMBL" id="VMRG01000001">
    <property type="protein sequence ID" value="KAA6232321.1"/>
    <property type="molecule type" value="Genomic_DNA"/>
</dbReference>
<sequence>MKSIKFSVIPMLPDRFTANRPSFFINTAFLLGVMVLYPVAGALLFSLSGGSAEMVLVGGGIGAMLPKLRFVQVLGQLLVLALPVLVLAAVHVRRRLFSPESFRFLGLGGGVDSRLAWFGVAGVFLLQPLLYTVAGLQNLFLWPALGEAGAEVVRQRAVMEGFISELAGAGSLSEFFVVVGVLALVPAVSEELLFRGYVQGNYAASMRPLYAVLLTGTMFAFFHMSAANLVPLALLGYYIGYIYSRSGNLAVPMSVHFVNNLSALLLLALGGGSEVAGPEPELLLGMAWWWAAVPLSLLLFVFVMRRFSSIASAS</sequence>
<feature type="transmembrane region" description="Helical" evidence="1">
    <location>
        <begin position="21"/>
        <end position="39"/>
    </location>
</feature>
<dbReference type="PANTHER" id="PTHR43592:SF15">
    <property type="entry name" value="CAAX AMINO TERMINAL PROTEASE FAMILY PROTEIN"/>
    <property type="match status" value="1"/>
</dbReference>
<dbReference type="GO" id="GO:0080120">
    <property type="term" value="P:CAAX-box protein maturation"/>
    <property type="evidence" value="ECO:0007669"/>
    <property type="project" value="UniProtKB-ARBA"/>
</dbReference>
<feature type="transmembrane region" description="Helical" evidence="1">
    <location>
        <begin position="116"/>
        <end position="145"/>
    </location>
</feature>
<dbReference type="PANTHER" id="PTHR43592">
    <property type="entry name" value="CAAX AMINO TERMINAL PROTEASE"/>
    <property type="match status" value="1"/>
</dbReference>
<evidence type="ECO:0000313" key="4">
    <source>
        <dbReference type="Proteomes" id="UP000327458"/>
    </source>
</evidence>
<comment type="caution">
    <text evidence="3">The sequence shown here is derived from an EMBL/GenBank/DDBJ whole genome shotgun (WGS) entry which is preliminary data.</text>
</comment>
<feature type="transmembrane region" description="Helical" evidence="1">
    <location>
        <begin position="209"/>
        <end position="237"/>
    </location>
</feature>
<dbReference type="Pfam" id="PF02517">
    <property type="entry name" value="Rce1-like"/>
    <property type="match status" value="1"/>
</dbReference>
<keyword evidence="3" id="KW-0378">Hydrolase</keyword>
<feature type="domain" description="CAAX prenyl protease 2/Lysostaphin resistance protein A-like" evidence="2">
    <location>
        <begin position="175"/>
        <end position="261"/>
    </location>
</feature>
<feature type="transmembrane region" description="Helical" evidence="1">
    <location>
        <begin position="249"/>
        <end position="270"/>
    </location>
</feature>
<dbReference type="GO" id="GO:0008237">
    <property type="term" value="F:metallopeptidase activity"/>
    <property type="evidence" value="ECO:0007669"/>
    <property type="project" value="UniProtKB-KW"/>
</dbReference>
<reference evidence="3 4" key="1">
    <citation type="submission" date="2019-07" db="EMBL/GenBank/DDBJ databases">
        <title>Draft genome Sequence of Chlorobium phaeovibrioides sp. strain PhvTcv-s14, from the Phylum Chlorobi.</title>
        <authorList>
            <person name="Babenko V."/>
            <person name="Boldyreva D."/>
            <person name="Kanygina A."/>
            <person name="Selezneva O."/>
            <person name="Akopiyan T."/>
            <person name="Lunina O."/>
        </authorList>
    </citation>
    <scope>NUCLEOTIDE SEQUENCE [LARGE SCALE GENOMIC DNA]</scope>
    <source>
        <strain evidence="3 4">GrTcv12</strain>
    </source>
</reference>